<proteinExistence type="predicted"/>
<gene>
    <name evidence="1" type="ORF">GMARGA_LOCUS31132</name>
</gene>
<sequence>MDLSQNTIPQIPQTFDDEIRSNVSAQKQAASSKVAAEKKINELEAVYNFTTDLQLRHNLHHLDGHYCLALVKGVRQFAHAFPNVSVIISQDDKAKIGLGILAVGRTFRTLQSVSEPVQLPDHDFACERQVAIFVRPQWSIGTSSITHMEDLISLVSDNQYSEALKTNNEIKPIWILLVNGGQSKYNPVERSMATLSGKLAGIVLPINHFGKHLDSQGNIIDTNLAAQNFNYAKTMLCDIWRCDPIFGKHVNATYVDKAINPAPEVTEFLQLSNGFFPPVTKAKDGHYINPVHLLQYSEQLKVPGYDKHCPSISQAPGDLESVVEAVVITNAMTLEDFNVLLSQQSKNYDFLVNNVREYASDIEI</sequence>
<reference evidence="1 2" key="1">
    <citation type="submission" date="2021-06" db="EMBL/GenBank/DDBJ databases">
        <authorList>
            <person name="Kallberg Y."/>
            <person name="Tangrot J."/>
            <person name="Rosling A."/>
        </authorList>
    </citation>
    <scope>NUCLEOTIDE SEQUENCE [LARGE SCALE GENOMIC DNA]</scope>
    <source>
        <strain evidence="1 2">120-4 pot B 10/14</strain>
    </source>
</reference>
<protein>
    <submittedName>
        <fullName evidence="1">15561_t:CDS:1</fullName>
    </submittedName>
</protein>
<organism evidence="1 2">
    <name type="scientific">Gigaspora margarita</name>
    <dbReference type="NCBI Taxonomy" id="4874"/>
    <lineage>
        <taxon>Eukaryota</taxon>
        <taxon>Fungi</taxon>
        <taxon>Fungi incertae sedis</taxon>
        <taxon>Mucoromycota</taxon>
        <taxon>Glomeromycotina</taxon>
        <taxon>Glomeromycetes</taxon>
        <taxon>Diversisporales</taxon>
        <taxon>Gigasporaceae</taxon>
        <taxon>Gigaspora</taxon>
    </lineage>
</organism>
<comment type="caution">
    <text evidence="1">The sequence shown here is derived from an EMBL/GenBank/DDBJ whole genome shotgun (WGS) entry which is preliminary data.</text>
</comment>
<dbReference type="Proteomes" id="UP000789901">
    <property type="component" value="Unassembled WGS sequence"/>
</dbReference>
<dbReference type="EMBL" id="CAJVQB010045709">
    <property type="protein sequence ID" value="CAG8832599.1"/>
    <property type="molecule type" value="Genomic_DNA"/>
</dbReference>
<name>A0ABN7WHK5_GIGMA</name>
<evidence type="ECO:0000313" key="1">
    <source>
        <dbReference type="EMBL" id="CAG8832599.1"/>
    </source>
</evidence>
<accession>A0ABN7WHK5</accession>
<evidence type="ECO:0000313" key="2">
    <source>
        <dbReference type="Proteomes" id="UP000789901"/>
    </source>
</evidence>
<dbReference type="PANTHER" id="PTHR46954:SF1">
    <property type="entry name" value="C2H2-TYPE DOMAIN-CONTAINING PROTEIN"/>
    <property type="match status" value="1"/>
</dbReference>
<dbReference type="PANTHER" id="PTHR46954">
    <property type="entry name" value="C2H2-TYPE DOMAIN-CONTAINING PROTEIN"/>
    <property type="match status" value="1"/>
</dbReference>
<keyword evidence="2" id="KW-1185">Reference proteome</keyword>